<sequence length="471" mass="54481">MQSLNNILIKEIFSNLKPNQLFYNNGDCHTFNNQYVSSLRYSILNIALVSWKWFTSLSSLINHLEIRFSIDDTCEVEIYNMSRNYNRFKDQKTLELKQFSRTLCSKFSLLRASNISNLIIRDVYPWSKSFEPVLKTLYAGEQLKKVTVQAEIVLLQSFITKHPHKNRFQYCVVPTITNDLVYRDVLASIKYLSRPSNNIDWLETIYECTYETPMSTSIEILKEMEKLQPNTPTNYSISSSSMQSNDGSINVGRLNSIYKLELNRFHPLAIAEIIGGMPSLKILKISVTMCQQEGNKQYIEESKIFFDRLKANETIESFAIKEISGYKRSNQRPGIESFANQFGDLLAVNRSITKLKLDHFFHFNTMFFESLSTTNTLKRLQLTLFDHVMCDKLFAALQENNSIEDLCLSSVYNGLNEDLIERPLAKLIESNHNLNKVKARYIKMTGTYLLKSLKMDSNTLKHLFVCNDTGL</sequence>
<evidence type="ECO:0000313" key="1">
    <source>
        <dbReference type="EMBL" id="EFA77486.1"/>
    </source>
</evidence>
<gene>
    <name evidence="1" type="ORF">PPL_12088</name>
</gene>
<protein>
    <submittedName>
        <fullName evidence="1">Uncharacterized protein</fullName>
    </submittedName>
</protein>
<accession>D3BLN5</accession>
<evidence type="ECO:0000313" key="2">
    <source>
        <dbReference type="Proteomes" id="UP000001396"/>
    </source>
</evidence>
<dbReference type="Proteomes" id="UP000001396">
    <property type="component" value="Unassembled WGS sequence"/>
</dbReference>
<comment type="caution">
    <text evidence="1">The sequence shown here is derived from an EMBL/GenBank/DDBJ whole genome shotgun (WGS) entry which is preliminary data.</text>
</comment>
<name>D3BLN5_HETP5</name>
<reference evidence="1 2" key="1">
    <citation type="journal article" date="2011" name="Genome Res.">
        <title>Phylogeny-wide analysis of social amoeba genomes highlights ancient origins for complex intercellular communication.</title>
        <authorList>
            <person name="Heidel A.J."/>
            <person name="Lawal H.M."/>
            <person name="Felder M."/>
            <person name="Schilde C."/>
            <person name="Helps N.R."/>
            <person name="Tunggal B."/>
            <person name="Rivero F."/>
            <person name="John U."/>
            <person name="Schleicher M."/>
            <person name="Eichinger L."/>
            <person name="Platzer M."/>
            <person name="Noegel A.A."/>
            <person name="Schaap P."/>
            <person name="Gloeckner G."/>
        </authorList>
    </citation>
    <scope>NUCLEOTIDE SEQUENCE [LARGE SCALE GENOMIC DNA]</scope>
    <source>
        <strain evidence="2">ATCC 26659 / Pp 5 / PN500</strain>
    </source>
</reference>
<dbReference type="InParanoid" id="D3BLN5"/>
<organism evidence="1 2">
    <name type="scientific">Heterostelium pallidum (strain ATCC 26659 / Pp 5 / PN500)</name>
    <name type="common">Cellular slime mold</name>
    <name type="synonym">Polysphondylium pallidum</name>
    <dbReference type="NCBI Taxonomy" id="670386"/>
    <lineage>
        <taxon>Eukaryota</taxon>
        <taxon>Amoebozoa</taxon>
        <taxon>Evosea</taxon>
        <taxon>Eumycetozoa</taxon>
        <taxon>Dictyostelia</taxon>
        <taxon>Acytosteliales</taxon>
        <taxon>Acytosteliaceae</taxon>
        <taxon>Heterostelium</taxon>
    </lineage>
</organism>
<dbReference type="EMBL" id="ADBJ01000042">
    <property type="protein sequence ID" value="EFA77486.1"/>
    <property type="molecule type" value="Genomic_DNA"/>
</dbReference>
<dbReference type="RefSeq" id="XP_020429614.1">
    <property type="nucleotide sequence ID" value="XM_020582833.1"/>
</dbReference>
<dbReference type="GeneID" id="31367555"/>
<keyword evidence="2" id="KW-1185">Reference proteome</keyword>
<dbReference type="AlphaFoldDB" id="D3BLN5"/>
<proteinExistence type="predicted"/>